<dbReference type="PRINTS" id="PR00038">
    <property type="entry name" value="HTHLUXR"/>
</dbReference>
<organism evidence="3 4">
    <name type="scientific">Actinophytocola oryzae</name>
    <dbReference type="NCBI Taxonomy" id="502181"/>
    <lineage>
        <taxon>Bacteria</taxon>
        <taxon>Bacillati</taxon>
        <taxon>Actinomycetota</taxon>
        <taxon>Actinomycetes</taxon>
        <taxon>Pseudonocardiales</taxon>
        <taxon>Pseudonocardiaceae</taxon>
    </lineage>
</organism>
<keyword evidence="4" id="KW-1185">Reference proteome</keyword>
<dbReference type="InterPro" id="IPR058852">
    <property type="entry name" value="HTH_77"/>
</dbReference>
<gene>
    <name evidence="3" type="ORF">CLV71_101229</name>
</gene>
<name>A0A4R7W5H7_9PSEU</name>
<dbReference type="InterPro" id="IPR027417">
    <property type="entry name" value="P-loop_NTPase"/>
</dbReference>
<dbReference type="Gene3D" id="3.40.50.300">
    <property type="entry name" value="P-loop containing nucleotide triphosphate hydrolases"/>
    <property type="match status" value="1"/>
</dbReference>
<dbReference type="InterPro" id="IPR036388">
    <property type="entry name" value="WH-like_DNA-bd_sf"/>
</dbReference>
<evidence type="ECO:0000256" key="1">
    <source>
        <dbReference type="SAM" id="MobiDB-lite"/>
    </source>
</evidence>
<dbReference type="EMBL" id="SOCP01000001">
    <property type="protein sequence ID" value="TDV57358.1"/>
    <property type="molecule type" value="Genomic_DNA"/>
</dbReference>
<dbReference type="PANTHER" id="PTHR47691:SF3">
    <property type="entry name" value="HTH-TYPE TRANSCRIPTIONAL REGULATOR RV0890C-RELATED"/>
    <property type="match status" value="1"/>
</dbReference>
<dbReference type="Pfam" id="PF00196">
    <property type="entry name" value="GerE"/>
    <property type="match status" value="1"/>
</dbReference>
<evidence type="ECO:0000259" key="2">
    <source>
        <dbReference type="PROSITE" id="PS50043"/>
    </source>
</evidence>
<dbReference type="PROSITE" id="PS50043">
    <property type="entry name" value="HTH_LUXR_2"/>
    <property type="match status" value="1"/>
</dbReference>
<proteinExistence type="predicted"/>
<dbReference type="SMART" id="SM00421">
    <property type="entry name" value="HTH_LUXR"/>
    <property type="match status" value="1"/>
</dbReference>
<dbReference type="InterPro" id="IPR016032">
    <property type="entry name" value="Sig_transdc_resp-reg_C-effctor"/>
</dbReference>
<feature type="compositionally biased region" description="Basic and acidic residues" evidence="1">
    <location>
        <begin position="855"/>
        <end position="864"/>
    </location>
</feature>
<dbReference type="PRINTS" id="PR00364">
    <property type="entry name" value="DISEASERSIST"/>
</dbReference>
<dbReference type="PANTHER" id="PTHR47691">
    <property type="entry name" value="REGULATOR-RELATED"/>
    <property type="match status" value="1"/>
</dbReference>
<reference evidence="3 4" key="1">
    <citation type="submission" date="2019-03" db="EMBL/GenBank/DDBJ databases">
        <title>Genomic Encyclopedia of Archaeal and Bacterial Type Strains, Phase II (KMG-II): from individual species to whole genera.</title>
        <authorList>
            <person name="Goeker M."/>
        </authorList>
    </citation>
    <scope>NUCLEOTIDE SEQUENCE [LARGE SCALE GENOMIC DNA]</scope>
    <source>
        <strain evidence="3 4">DSM 45499</strain>
    </source>
</reference>
<dbReference type="CDD" id="cd06170">
    <property type="entry name" value="LuxR_C_like"/>
    <property type="match status" value="1"/>
</dbReference>
<dbReference type="SUPFAM" id="SSF46894">
    <property type="entry name" value="C-terminal effector domain of the bipartite response regulators"/>
    <property type="match status" value="1"/>
</dbReference>
<sequence length="871" mass="91115">MDVSAREADVLAALAGDRSNAQVARRLGISVRTVESHVSALLRKLDVPDRRALARLAGAGGFAGLPAPTTTFVGRERDLAEVRRALGSNRLVSLLGPGGVGKTRLAVAVAGAVAGDYAAGGAFVDLVPVGAGFVQAATAAALGVADRPPQPLADTLLDRLRLGRTLLVLDNCEHLVDEVSVLVARVLERAPDTTVLVTSRERLGVAGERPVLVAPLPLGSDAERLFVDRAALDATPDEVAALCAGLDGMPLAIELAAARAGSLGMAGLTAGLADRLRLLAGSRGVDQRHSSLRSVIGWSHELLDDAERTLFCRLSVFAGGFDLAAAAFVGDVPLGEAADLLGRLTDKSLLRRGGDRWHMLATVRAFAAEQLTDEVRARHLLWAADLATALVARLDDQWRPTFDAVDDDLRAALAVDDNPGTAPPAGGGLAVGGGPGHRLARGLARLTFARGRFVEACGHYETAASRAADAATAYRDLRDGADAALVVADGGEAYRLLRVAAARAEAEGDEATRLAADGYTVVVVNRYDMVGADTPTAYSGHPAARAWAHRHDVDLARAAVESAGGVVDRLCALDVLGLATAAAGRLREAYRIAEDRLALAHTLPWHEPGAVTEVVDAFHVASTTAVAVGNLPAALALARRAPADDPVAGHPYVAAPRQVRVLTLAGRLDEAARWATTMWEGWRAAGCPPAEWMSTAVAAAALAHGLRGDGQFAVWRARAVEVARSADSPSLTACAAFVDARFALHTDDFTEAAGLVARAFAPFAEPWWQPYAHAAGAELAVTAALPDAERFLAAAAQAASENDWAAATLTRARARLTRDEALVADAADQWARIDARFERARTLDLLPGRTGSVSAHDRELAPEGRDDDAER</sequence>
<accession>A0A4R7W5H7</accession>
<feature type="domain" description="HTH luxR-type" evidence="2">
    <location>
        <begin position="1"/>
        <end position="61"/>
    </location>
</feature>
<dbReference type="SUPFAM" id="SSF52540">
    <property type="entry name" value="P-loop containing nucleoside triphosphate hydrolases"/>
    <property type="match status" value="1"/>
</dbReference>
<protein>
    <submittedName>
        <fullName evidence="3">Putative ATPase</fullName>
    </submittedName>
</protein>
<dbReference type="AlphaFoldDB" id="A0A4R7W5H7"/>
<comment type="caution">
    <text evidence="3">The sequence shown here is derived from an EMBL/GenBank/DDBJ whole genome shotgun (WGS) entry which is preliminary data.</text>
</comment>
<dbReference type="Gene3D" id="1.10.10.10">
    <property type="entry name" value="Winged helix-like DNA-binding domain superfamily/Winged helix DNA-binding domain"/>
    <property type="match status" value="1"/>
</dbReference>
<dbReference type="GO" id="GO:0003677">
    <property type="term" value="F:DNA binding"/>
    <property type="evidence" value="ECO:0007669"/>
    <property type="project" value="InterPro"/>
</dbReference>
<evidence type="ECO:0000313" key="3">
    <source>
        <dbReference type="EMBL" id="TDV57358.1"/>
    </source>
</evidence>
<dbReference type="Proteomes" id="UP000294927">
    <property type="component" value="Unassembled WGS sequence"/>
</dbReference>
<dbReference type="PROSITE" id="PS00622">
    <property type="entry name" value="HTH_LUXR_1"/>
    <property type="match status" value="1"/>
</dbReference>
<dbReference type="InterPro" id="IPR000792">
    <property type="entry name" value="Tscrpt_reg_LuxR_C"/>
</dbReference>
<dbReference type="Pfam" id="PF25872">
    <property type="entry name" value="HTH_77"/>
    <property type="match status" value="1"/>
</dbReference>
<evidence type="ECO:0000313" key="4">
    <source>
        <dbReference type="Proteomes" id="UP000294927"/>
    </source>
</evidence>
<dbReference type="GO" id="GO:0006355">
    <property type="term" value="P:regulation of DNA-templated transcription"/>
    <property type="evidence" value="ECO:0007669"/>
    <property type="project" value="InterPro"/>
</dbReference>
<feature type="region of interest" description="Disordered" evidence="1">
    <location>
        <begin position="848"/>
        <end position="871"/>
    </location>
</feature>